<dbReference type="AlphaFoldDB" id="S4MWL6"/>
<dbReference type="PATRIC" id="fig|1283301.3.peg.4700"/>
<feature type="compositionally biased region" description="Low complexity" evidence="1">
    <location>
        <begin position="10"/>
        <end position="34"/>
    </location>
</feature>
<evidence type="ECO:0000256" key="1">
    <source>
        <dbReference type="SAM" id="MobiDB-lite"/>
    </source>
</evidence>
<reference evidence="2 3" key="1">
    <citation type="submission" date="2013-02" db="EMBL/GenBank/DDBJ databases">
        <title>Draft Genome Sequence of Streptomyces afghaniensis, Which Produces Compounds of the Julimycin B-Complex.</title>
        <authorList>
            <person name="Gruening B.A."/>
            <person name="Praeg A."/>
            <person name="Erxleben A."/>
            <person name="Guenther S."/>
            <person name="Fiedler H.-P."/>
            <person name="Goodfellow M."/>
            <person name="Mueller M."/>
        </authorList>
    </citation>
    <scope>NUCLEOTIDE SEQUENCE [LARGE SCALE GENOMIC DNA]</scope>
    <source>
        <strain evidence="2 3">772</strain>
    </source>
</reference>
<protein>
    <submittedName>
        <fullName evidence="2">Uncharacterized protein</fullName>
    </submittedName>
</protein>
<proteinExistence type="predicted"/>
<comment type="caution">
    <text evidence="2">The sequence shown here is derived from an EMBL/GenBank/DDBJ whole genome shotgun (WGS) entry which is preliminary data.</text>
</comment>
<evidence type="ECO:0000313" key="2">
    <source>
        <dbReference type="EMBL" id="EPJ38212.1"/>
    </source>
</evidence>
<evidence type="ECO:0000313" key="3">
    <source>
        <dbReference type="Proteomes" id="UP000015001"/>
    </source>
</evidence>
<dbReference type="HOGENOM" id="CLU_2289970_0_0_11"/>
<organism evidence="2 3">
    <name type="scientific">Streptomyces afghaniensis 772</name>
    <dbReference type="NCBI Taxonomy" id="1283301"/>
    <lineage>
        <taxon>Bacteria</taxon>
        <taxon>Bacillati</taxon>
        <taxon>Actinomycetota</taxon>
        <taxon>Actinomycetes</taxon>
        <taxon>Kitasatosporales</taxon>
        <taxon>Streptomycetaceae</taxon>
        <taxon>Streptomyces</taxon>
    </lineage>
</organism>
<dbReference type="EMBL" id="AOPY01001467">
    <property type="protein sequence ID" value="EPJ38212.1"/>
    <property type="molecule type" value="Genomic_DNA"/>
</dbReference>
<sequence length="101" mass="10760">MRLLWTPATRQRSASGSARPSAAGGRGSADGVRGCRPVGSVRGPPESAGRSRFPYRQRTTQPCPACTRVSLSVLCAAVRRGPMCCSGACTGRYWPAPWWPP</sequence>
<accession>S4MWL6</accession>
<keyword evidence="3" id="KW-1185">Reference proteome</keyword>
<gene>
    <name evidence="2" type="ORF">STAFG_4727</name>
</gene>
<name>S4MWL6_9ACTN</name>
<feature type="region of interest" description="Disordered" evidence="1">
    <location>
        <begin position="1"/>
        <end position="58"/>
    </location>
</feature>
<dbReference type="Proteomes" id="UP000015001">
    <property type="component" value="Unassembled WGS sequence"/>
</dbReference>